<feature type="region of interest" description="Disordered" evidence="5">
    <location>
        <begin position="235"/>
        <end position="284"/>
    </location>
</feature>
<evidence type="ECO:0008006" key="9">
    <source>
        <dbReference type="Google" id="ProtNLM"/>
    </source>
</evidence>
<accession>A0A511MUH0</accession>
<dbReference type="Proteomes" id="UP000321424">
    <property type="component" value="Unassembled WGS sequence"/>
</dbReference>
<dbReference type="PANTHER" id="PTHR33630:SF9">
    <property type="entry name" value="CUTINASE 4"/>
    <property type="match status" value="1"/>
</dbReference>
<dbReference type="InterPro" id="IPR029058">
    <property type="entry name" value="AB_hydrolase_fold"/>
</dbReference>
<dbReference type="InterPro" id="IPR000675">
    <property type="entry name" value="Cutinase/axe"/>
</dbReference>
<dbReference type="SUPFAM" id="SSF53474">
    <property type="entry name" value="alpha/beta-Hydrolases"/>
    <property type="match status" value="1"/>
</dbReference>
<evidence type="ECO:0000256" key="4">
    <source>
        <dbReference type="ARBA" id="ARBA00023157"/>
    </source>
</evidence>
<name>A0A511MUH0_9NOCA</name>
<dbReference type="RefSeq" id="WP_186818917.1">
    <property type="nucleotide sequence ID" value="NZ_BJXA01000148.1"/>
</dbReference>
<dbReference type="EMBL" id="BJXA01000148">
    <property type="protein sequence ID" value="GEM44240.1"/>
    <property type="molecule type" value="Genomic_DNA"/>
</dbReference>
<evidence type="ECO:0000256" key="6">
    <source>
        <dbReference type="SAM" id="SignalP"/>
    </source>
</evidence>
<evidence type="ECO:0000256" key="1">
    <source>
        <dbReference type="ARBA" id="ARBA00007534"/>
    </source>
</evidence>
<keyword evidence="6" id="KW-0732">Signal</keyword>
<comment type="similarity">
    <text evidence="1">Belongs to the cutinase family.</text>
</comment>
<dbReference type="Gene3D" id="3.40.50.1820">
    <property type="entry name" value="alpha/beta hydrolase"/>
    <property type="match status" value="1"/>
</dbReference>
<dbReference type="AlphaFoldDB" id="A0A511MUH0"/>
<keyword evidence="3" id="KW-0378">Hydrolase</keyword>
<dbReference type="Pfam" id="PF01083">
    <property type="entry name" value="Cutinase"/>
    <property type="match status" value="1"/>
</dbReference>
<gene>
    <name evidence="7" type="ORF">NN4_87590</name>
</gene>
<dbReference type="SMART" id="SM01110">
    <property type="entry name" value="Cutinase"/>
    <property type="match status" value="1"/>
</dbReference>
<keyword evidence="2" id="KW-0719">Serine esterase</keyword>
<protein>
    <recommendedName>
        <fullName evidence="9">Cutinase</fullName>
    </recommendedName>
</protein>
<evidence type="ECO:0000256" key="2">
    <source>
        <dbReference type="ARBA" id="ARBA00022487"/>
    </source>
</evidence>
<evidence type="ECO:0000256" key="3">
    <source>
        <dbReference type="ARBA" id="ARBA00022801"/>
    </source>
</evidence>
<keyword evidence="8" id="KW-1185">Reference proteome</keyword>
<evidence type="ECO:0000256" key="5">
    <source>
        <dbReference type="SAM" id="MobiDB-lite"/>
    </source>
</evidence>
<sequence>MRIRSHTHHQSVRARDRLTRVALCAAVATATASGAGIAIAEPTSDPAAVHCPRWTVLLVPGTFETTSATAAAEPKGVLAPVAESLKTRYGNDIEVRILARTADTAYSATEANGEQALTAALSGLCSGSRVVLAGHAEGAATVGDLAAAIGNNHGPIPASRVVAVGLVSDPHRDPVTTQLGNPVSGHGVAGPRTQDFADLTGRVRTLCRERDPYCSTDSEVSSALAAVARAYTATATSTAAPADSAPVPDRPSITARTTSTPAPTPATSPGQGQGQGQVSTTTTAPVTAPTVSGVLTQVLTVLNGMSALAANVPAILADLTELPALLASGDVRGLHRVAGDLNNRFHSLVAMAAGIDLRLVARALALAAPLDTTGVAALASQVLGVLAGLDIPRIATDIGRAQEIAWTAAEALTAGDPVAAVAALTGLAPVAADLLAATASAFTGTQFPSLTQTYTATTTGAATGNAPSGPPPRTDSDSDTAGFPAPGHDTTAPVLTDWLEQAIDRTT</sequence>
<dbReference type="PANTHER" id="PTHR33630">
    <property type="entry name" value="CUTINASE RV1984C-RELATED-RELATED"/>
    <property type="match status" value="1"/>
</dbReference>
<feature type="region of interest" description="Disordered" evidence="5">
    <location>
        <begin position="459"/>
        <end position="494"/>
    </location>
</feature>
<feature type="signal peptide" evidence="6">
    <location>
        <begin position="1"/>
        <end position="40"/>
    </location>
</feature>
<evidence type="ECO:0000313" key="8">
    <source>
        <dbReference type="Proteomes" id="UP000321424"/>
    </source>
</evidence>
<keyword evidence="4" id="KW-1015">Disulfide bond</keyword>
<proteinExistence type="inferred from homology"/>
<evidence type="ECO:0000313" key="7">
    <source>
        <dbReference type="EMBL" id="GEM44240.1"/>
    </source>
</evidence>
<organism evidence="7 8">
    <name type="scientific">Nocardia ninae NBRC 108245</name>
    <dbReference type="NCBI Taxonomy" id="1210091"/>
    <lineage>
        <taxon>Bacteria</taxon>
        <taxon>Bacillati</taxon>
        <taxon>Actinomycetota</taxon>
        <taxon>Actinomycetes</taxon>
        <taxon>Mycobacteriales</taxon>
        <taxon>Nocardiaceae</taxon>
        <taxon>Nocardia</taxon>
    </lineage>
</organism>
<dbReference type="GO" id="GO:0052689">
    <property type="term" value="F:carboxylic ester hydrolase activity"/>
    <property type="evidence" value="ECO:0007669"/>
    <property type="project" value="UniProtKB-KW"/>
</dbReference>
<feature type="chain" id="PRO_5021883710" description="Cutinase" evidence="6">
    <location>
        <begin position="41"/>
        <end position="507"/>
    </location>
</feature>
<comment type="caution">
    <text evidence="7">The sequence shown here is derived from an EMBL/GenBank/DDBJ whole genome shotgun (WGS) entry which is preliminary data.</text>
</comment>
<reference evidence="7 8" key="1">
    <citation type="submission" date="2019-07" db="EMBL/GenBank/DDBJ databases">
        <title>Whole genome shotgun sequence of Nocardia ninae NBRC 108245.</title>
        <authorList>
            <person name="Hosoyama A."/>
            <person name="Uohara A."/>
            <person name="Ohji S."/>
            <person name="Ichikawa N."/>
        </authorList>
    </citation>
    <scope>NUCLEOTIDE SEQUENCE [LARGE SCALE GENOMIC DNA]</scope>
    <source>
        <strain evidence="7 8">NBRC 108245</strain>
    </source>
</reference>